<dbReference type="PANTHER" id="PTHR10285">
    <property type="entry name" value="URIDINE KINASE"/>
    <property type="match status" value="1"/>
</dbReference>
<accession>A0A1I1PYS4</accession>
<evidence type="ECO:0000313" key="3">
    <source>
        <dbReference type="Proteomes" id="UP000199263"/>
    </source>
</evidence>
<dbReference type="InterPro" id="IPR018163">
    <property type="entry name" value="Thr/Ala-tRNA-synth_IIc_edit"/>
</dbReference>
<dbReference type="RefSeq" id="WP_090092666.1">
    <property type="nucleotide sequence ID" value="NZ_FOMG01000022.1"/>
</dbReference>
<dbReference type="SUPFAM" id="SSF52540">
    <property type="entry name" value="P-loop containing nucleoside triphosphate hydrolases"/>
    <property type="match status" value="1"/>
</dbReference>
<dbReference type="EMBL" id="FOMG01000022">
    <property type="protein sequence ID" value="SFD15041.1"/>
    <property type="molecule type" value="Genomic_DNA"/>
</dbReference>
<keyword evidence="2" id="KW-0418">Kinase</keyword>
<dbReference type="Proteomes" id="UP000199263">
    <property type="component" value="Unassembled WGS sequence"/>
</dbReference>
<feature type="domain" description="Phosphoribulokinase/uridine kinase" evidence="1">
    <location>
        <begin position="288"/>
        <end position="485"/>
    </location>
</feature>
<organism evidence="2 3">
    <name type="scientific">Clostridium uliginosum</name>
    <dbReference type="NCBI Taxonomy" id="119641"/>
    <lineage>
        <taxon>Bacteria</taxon>
        <taxon>Bacillati</taxon>
        <taxon>Bacillota</taxon>
        <taxon>Clostridia</taxon>
        <taxon>Eubacteriales</taxon>
        <taxon>Clostridiaceae</taxon>
        <taxon>Clostridium</taxon>
    </lineage>
</organism>
<dbReference type="InterPro" id="IPR006083">
    <property type="entry name" value="PRK/URK"/>
</dbReference>
<dbReference type="SUPFAM" id="SSF55186">
    <property type="entry name" value="ThrRS/AlaRS common domain"/>
    <property type="match status" value="1"/>
</dbReference>
<dbReference type="Gene3D" id="3.30.980.10">
    <property type="entry name" value="Threonyl-trna Synthetase, Chain A, domain 2"/>
    <property type="match status" value="1"/>
</dbReference>
<dbReference type="GO" id="GO:0005524">
    <property type="term" value="F:ATP binding"/>
    <property type="evidence" value="ECO:0007669"/>
    <property type="project" value="InterPro"/>
</dbReference>
<gene>
    <name evidence="2" type="ORF">SAMN05421842_1226</name>
</gene>
<evidence type="ECO:0000313" key="2">
    <source>
        <dbReference type="EMBL" id="SFD15041.1"/>
    </source>
</evidence>
<name>A0A1I1PYS4_9CLOT</name>
<dbReference type="OrthoDB" id="9764644at2"/>
<dbReference type="GO" id="GO:0016301">
    <property type="term" value="F:kinase activity"/>
    <property type="evidence" value="ECO:0007669"/>
    <property type="project" value="UniProtKB-KW"/>
</dbReference>
<keyword evidence="3" id="KW-1185">Reference proteome</keyword>
<dbReference type="CDD" id="cd02028">
    <property type="entry name" value="UMPK_like"/>
    <property type="match status" value="1"/>
</dbReference>
<dbReference type="AlphaFoldDB" id="A0A1I1PYS4"/>
<dbReference type="Gene3D" id="3.40.50.300">
    <property type="entry name" value="P-loop containing nucleotide triphosphate hydrolases"/>
    <property type="match status" value="1"/>
</dbReference>
<protein>
    <submittedName>
        <fullName evidence="2">Uridine kinase</fullName>
    </submittedName>
</protein>
<dbReference type="InterPro" id="IPR027417">
    <property type="entry name" value="P-loop_NTPase"/>
</dbReference>
<dbReference type="STRING" id="119641.SAMN05421842_1226"/>
<evidence type="ECO:0000259" key="1">
    <source>
        <dbReference type="Pfam" id="PF00485"/>
    </source>
</evidence>
<proteinExistence type="predicted"/>
<dbReference type="Pfam" id="PF00485">
    <property type="entry name" value="PRK"/>
    <property type="match status" value="1"/>
</dbReference>
<sequence>MVNIYFDIDKNAVKSGKSVTFYDLISKNYGNKVNNAAICKLKGQYFELSNLVTDSGEIEIIEFNTELGMKIYTRTLQFIFIKVALDLFPQAKIKIEHSISKGLFGEICKETPLNESDIKLIKEKMKELIERDVPINSIRMLKEDAIKIFKEYNMEDKVKLLEYSDFKDVRIYELEGRQDYFYGPMAYSTGIIKAFDLMYYEPGFILRSPEKDNLHVLPEYKEQRKLSNVFLETERWLSILDIGEVGTLNEKLSSHEAQNLILTSEALHEKKIANIADQIATKKEVKIVLIAGPSSSGKTTFANRLGIQLRVNGLVPIPLSLDDYFIERKNTPRDENGDYDFESIYALDLDLVNKALISLMNGEEVEVPTYNFKTGEREWNGKKIKLPSNGVLILEGIHGLNPILTSSVPQEKIFKVYISALTQLNLDNHNRISTTDVRKVRRIVRDSLSRGHDAEATLKMWPSIKRGEKNNIFVYQNKADAMFNSTLVYELSLLKPYALKELNKINKNSSVYEEAVRLKSILIFFKEVDMCYVPTNSILREFIGGSCFYQY</sequence>
<reference evidence="2 3" key="1">
    <citation type="submission" date="2016-10" db="EMBL/GenBank/DDBJ databases">
        <authorList>
            <person name="de Groot N.N."/>
        </authorList>
    </citation>
    <scope>NUCLEOTIDE SEQUENCE [LARGE SCALE GENOMIC DNA]</scope>
    <source>
        <strain evidence="2 3">DSM 12992</strain>
    </source>
</reference>
<keyword evidence="2" id="KW-0808">Transferase</keyword>